<comment type="caution">
    <text evidence="1">The sequence shown here is derived from an EMBL/GenBank/DDBJ whole genome shotgun (WGS) entry which is preliminary data.</text>
</comment>
<dbReference type="PANTHER" id="PTHR45749">
    <property type="match status" value="1"/>
</dbReference>
<keyword evidence="2" id="KW-1185">Reference proteome</keyword>
<reference evidence="1 2" key="1">
    <citation type="journal article" date="2017" name="Curr. Biol.">
        <title>The Evolution of Venom by Co-option of Single-Copy Genes.</title>
        <authorList>
            <person name="Martinson E.O."/>
            <person name="Mrinalini"/>
            <person name="Kelkar Y.D."/>
            <person name="Chang C.H."/>
            <person name="Werren J.H."/>
        </authorList>
    </citation>
    <scope>NUCLEOTIDE SEQUENCE [LARGE SCALE GENOMIC DNA]</scope>
    <source>
        <strain evidence="1 2">Alberta</strain>
        <tissue evidence="1">Whole body</tissue>
    </source>
</reference>
<name>A0A232ERI4_9HYME</name>
<dbReference type="PANTHER" id="PTHR45749:SF21">
    <property type="entry name" value="DUF4371 DOMAIN-CONTAINING PROTEIN"/>
    <property type="match status" value="1"/>
</dbReference>
<accession>A0A232ERI4</accession>
<dbReference type="Proteomes" id="UP000215335">
    <property type="component" value="Unassembled WGS sequence"/>
</dbReference>
<proteinExistence type="predicted"/>
<protein>
    <submittedName>
        <fullName evidence="1">Uncharacterized protein</fullName>
    </submittedName>
</protein>
<dbReference type="EMBL" id="NNAY01002612">
    <property type="protein sequence ID" value="OXU20941.1"/>
    <property type="molecule type" value="Genomic_DNA"/>
</dbReference>
<dbReference type="STRING" id="543379.A0A232ERI4"/>
<dbReference type="AlphaFoldDB" id="A0A232ERI4"/>
<evidence type="ECO:0000313" key="1">
    <source>
        <dbReference type="EMBL" id="OXU20941.1"/>
    </source>
</evidence>
<organism evidence="1 2">
    <name type="scientific">Trichomalopsis sarcophagae</name>
    <dbReference type="NCBI Taxonomy" id="543379"/>
    <lineage>
        <taxon>Eukaryota</taxon>
        <taxon>Metazoa</taxon>
        <taxon>Ecdysozoa</taxon>
        <taxon>Arthropoda</taxon>
        <taxon>Hexapoda</taxon>
        <taxon>Insecta</taxon>
        <taxon>Pterygota</taxon>
        <taxon>Neoptera</taxon>
        <taxon>Endopterygota</taxon>
        <taxon>Hymenoptera</taxon>
        <taxon>Apocrita</taxon>
        <taxon>Proctotrupomorpha</taxon>
        <taxon>Chalcidoidea</taxon>
        <taxon>Pteromalidae</taxon>
        <taxon>Pteromalinae</taxon>
        <taxon>Trichomalopsis</taxon>
    </lineage>
</organism>
<sequence>MTKDPVIAKTFYRKDGSHRMIDEHEKSIAHKNCADSFFLGQNNSNAAQLLFANDNSLRNKEVTKNKKILESIVDIIKLIGIRGLGYRGNKVEAAYILEDNGVDHGNFLEILLLLPKYDSILQNHIKECINKSKMNHSLKPADIIANLVKNTIAKEINATKMFSIQIDTTQDITSKCQDSTGKCFKELVRRILESCNISIKQCVGTSTDGVANMQASRLLSMVQCQDSTGKGFKELVGRTLESYNISIKQCVGTSTDGAANMQGQYDGFTA</sequence>
<gene>
    <name evidence="1" type="ORF">TSAR_013114</name>
</gene>
<evidence type="ECO:0000313" key="2">
    <source>
        <dbReference type="Proteomes" id="UP000215335"/>
    </source>
</evidence>